<accession>A0A4R5Q9M4</accession>
<proteinExistence type="predicted"/>
<dbReference type="OrthoDB" id="7307479at2"/>
<reference evidence="3 4" key="1">
    <citation type="journal article" date="2016" name="J. Microbiol.">
        <title>Dankookia rubra gen. nov., sp. nov., an alphaproteobacterium isolated from sediment of a shallow stream.</title>
        <authorList>
            <person name="Kim W.H."/>
            <person name="Kim D.H."/>
            <person name="Kang K."/>
            <person name="Ahn T.Y."/>
        </authorList>
    </citation>
    <scope>NUCLEOTIDE SEQUENCE [LARGE SCALE GENOMIC DNA]</scope>
    <source>
        <strain evidence="3 4">JCM30602</strain>
    </source>
</reference>
<dbReference type="RefSeq" id="WP_133291949.1">
    <property type="nucleotide sequence ID" value="NZ_SMSJ01000074.1"/>
</dbReference>
<organism evidence="3 4">
    <name type="scientific">Dankookia rubra</name>
    <dbReference type="NCBI Taxonomy" id="1442381"/>
    <lineage>
        <taxon>Bacteria</taxon>
        <taxon>Pseudomonadati</taxon>
        <taxon>Pseudomonadota</taxon>
        <taxon>Alphaproteobacteria</taxon>
        <taxon>Acetobacterales</taxon>
        <taxon>Roseomonadaceae</taxon>
        <taxon>Dankookia</taxon>
    </lineage>
</organism>
<gene>
    <name evidence="3" type="ORF">E2C06_28365</name>
</gene>
<feature type="region of interest" description="Disordered" evidence="1">
    <location>
        <begin position="62"/>
        <end position="97"/>
    </location>
</feature>
<evidence type="ECO:0000313" key="3">
    <source>
        <dbReference type="EMBL" id="TDH59239.1"/>
    </source>
</evidence>
<evidence type="ECO:0000256" key="2">
    <source>
        <dbReference type="SAM" id="SignalP"/>
    </source>
</evidence>
<feature type="chain" id="PRO_5020241073" description="DUF2845 domain-containing protein" evidence="2">
    <location>
        <begin position="22"/>
        <end position="126"/>
    </location>
</feature>
<dbReference type="EMBL" id="SMSJ01000074">
    <property type="protein sequence ID" value="TDH59239.1"/>
    <property type="molecule type" value="Genomic_DNA"/>
</dbReference>
<keyword evidence="4" id="KW-1185">Reference proteome</keyword>
<comment type="caution">
    <text evidence="3">The sequence shown here is derived from an EMBL/GenBank/DDBJ whole genome shotgun (WGS) entry which is preliminary data.</text>
</comment>
<evidence type="ECO:0000256" key="1">
    <source>
        <dbReference type="SAM" id="MobiDB-lite"/>
    </source>
</evidence>
<feature type="signal peptide" evidence="2">
    <location>
        <begin position="1"/>
        <end position="21"/>
    </location>
</feature>
<name>A0A4R5Q9M4_9PROT</name>
<keyword evidence="2" id="KW-0732">Signal</keyword>
<evidence type="ECO:0008006" key="5">
    <source>
        <dbReference type="Google" id="ProtNLM"/>
    </source>
</evidence>
<evidence type="ECO:0000313" key="4">
    <source>
        <dbReference type="Proteomes" id="UP000295096"/>
    </source>
</evidence>
<dbReference type="AlphaFoldDB" id="A0A4R5Q9M4"/>
<protein>
    <recommendedName>
        <fullName evidence="5">DUF2845 domain-containing protein</fullName>
    </recommendedName>
</protein>
<sequence length="126" mass="13782">MTRPSRRLMVFLLLGCTPATAETLQCRSINGNITCAGNGAVSCQTVNGRTVCIGSGGSIVQEFDSAPGRRMPPEADESPEERLGERPQPRARQLAIERRGPVGFLSIERDGTRLRLRTEQLSIDRD</sequence>
<dbReference type="Proteomes" id="UP000295096">
    <property type="component" value="Unassembled WGS sequence"/>
</dbReference>